<dbReference type="InterPro" id="IPR003594">
    <property type="entry name" value="HATPase_dom"/>
</dbReference>
<dbReference type="Proteomes" id="UP000033616">
    <property type="component" value="Unassembled WGS sequence"/>
</dbReference>
<evidence type="ECO:0000259" key="2">
    <source>
        <dbReference type="PROSITE" id="PS50109"/>
    </source>
</evidence>
<sequence length="169" mass="19450">MIRENCEKEFDIQTEMEIIQSVLDPIAKSKGIKLSCDYLSTIRKVIGDNYRIQTVLTILTSNAIRFNSKGSRIGVEITLFPIKMDNKHRMLEVVVNDTGSGISQDKVDQINKEFKDVYLEEALTLGLRLKRVRQLIQEMNGSIILRSKENEYTSFTFNVLVKLVNPFFL</sequence>
<dbReference type="InterPro" id="IPR036890">
    <property type="entry name" value="HATPase_C_sf"/>
</dbReference>
<evidence type="ECO:0000313" key="4">
    <source>
        <dbReference type="Proteomes" id="UP000033616"/>
    </source>
</evidence>
<dbReference type="Pfam" id="PF02518">
    <property type="entry name" value="HATPase_c"/>
    <property type="match status" value="1"/>
</dbReference>
<keyword evidence="4" id="KW-1185">Reference proteome</keyword>
<name>A0A0F3MGF9_9RICK</name>
<reference evidence="3 4" key="1">
    <citation type="submission" date="2015-02" db="EMBL/GenBank/DDBJ databases">
        <title>Genome Sequencing of Rickettsiales.</title>
        <authorList>
            <person name="Daugherty S.C."/>
            <person name="Su Q."/>
            <person name="Abolude K."/>
            <person name="Beier-Sexton M."/>
            <person name="Carlyon J.A."/>
            <person name="Carter R."/>
            <person name="Day N.P."/>
            <person name="Dumler S.J."/>
            <person name="Dyachenko V."/>
            <person name="Godinez A."/>
            <person name="Kurtti T.J."/>
            <person name="Lichay M."/>
            <person name="Mullins K.E."/>
            <person name="Ott S."/>
            <person name="Pappas-Brown V."/>
            <person name="Paris D.H."/>
            <person name="Patel P."/>
            <person name="Richards A.L."/>
            <person name="Sadzewicz L."/>
            <person name="Sears K."/>
            <person name="Seidman D."/>
            <person name="Sengamalay N."/>
            <person name="Stenos J."/>
            <person name="Tallon L.J."/>
            <person name="Vincent G."/>
            <person name="Fraser C.M."/>
            <person name="Munderloh U."/>
            <person name="Dunning-Hotopp J.C."/>
        </authorList>
    </citation>
    <scope>NUCLEOTIDE SEQUENCE [LARGE SCALE GENOMIC DNA]</scope>
    <source>
        <strain evidence="3 4">Fuller</strain>
    </source>
</reference>
<keyword evidence="3" id="KW-0418">Kinase</keyword>
<keyword evidence="1" id="KW-0597">Phosphoprotein</keyword>
<keyword evidence="3" id="KW-0808">Transferase</keyword>
<dbReference type="PATRIC" id="fig|1359168.3.peg.856"/>
<dbReference type="PANTHER" id="PTHR43719:SF28">
    <property type="entry name" value="PEROXIDE STRESS-ACTIVATED HISTIDINE KINASE MAK1-RELATED"/>
    <property type="match status" value="1"/>
</dbReference>
<feature type="domain" description="Histidine kinase" evidence="2">
    <location>
        <begin position="1"/>
        <end position="163"/>
    </location>
</feature>
<dbReference type="STRING" id="1359168.OCHUTO_1053"/>
<gene>
    <name evidence="3" type="ORF">OCHUTO_1053</name>
</gene>
<proteinExistence type="predicted"/>
<comment type="caution">
    <text evidence="3">The sequence shown here is derived from an EMBL/GenBank/DDBJ whole genome shotgun (WGS) entry which is preliminary data.</text>
</comment>
<dbReference type="SUPFAM" id="SSF55874">
    <property type="entry name" value="ATPase domain of HSP90 chaperone/DNA topoisomerase II/histidine kinase"/>
    <property type="match status" value="1"/>
</dbReference>
<dbReference type="AlphaFoldDB" id="A0A0F3MGF9"/>
<dbReference type="RefSeq" id="WP_045797593.1">
    <property type="nucleotide sequence ID" value="NZ_LANP01000034.1"/>
</dbReference>
<dbReference type="InterPro" id="IPR050956">
    <property type="entry name" value="2C_system_His_kinase"/>
</dbReference>
<evidence type="ECO:0000256" key="1">
    <source>
        <dbReference type="ARBA" id="ARBA00022553"/>
    </source>
</evidence>
<dbReference type="EMBL" id="LANP01000034">
    <property type="protein sequence ID" value="KJV54858.1"/>
    <property type="molecule type" value="Genomic_DNA"/>
</dbReference>
<dbReference type="OrthoDB" id="9801651at2"/>
<dbReference type="GO" id="GO:0016301">
    <property type="term" value="F:kinase activity"/>
    <property type="evidence" value="ECO:0007669"/>
    <property type="project" value="UniProtKB-KW"/>
</dbReference>
<organism evidence="3 4">
    <name type="scientific">Orientia chuto str. Dubai</name>
    <dbReference type="NCBI Taxonomy" id="1359168"/>
    <lineage>
        <taxon>Bacteria</taxon>
        <taxon>Pseudomonadati</taxon>
        <taxon>Pseudomonadota</taxon>
        <taxon>Alphaproteobacteria</taxon>
        <taxon>Rickettsiales</taxon>
        <taxon>Rickettsiaceae</taxon>
        <taxon>Rickettsieae</taxon>
        <taxon>Orientia</taxon>
    </lineage>
</organism>
<dbReference type="Gene3D" id="3.30.565.10">
    <property type="entry name" value="Histidine kinase-like ATPase, C-terminal domain"/>
    <property type="match status" value="1"/>
</dbReference>
<dbReference type="SMART" id="SM00387">
    <property type="entry name" value="HATPase_c"/>
    <property type="match status" value="1"/>
</dbReference>
<accession>A0A0F3MGF9</accession>
<dbReference type="PROSITE" id="PS50109">
    <property type="entry name" value="HIS_KIN"/>
    <property type="match status" value="1"/>
</dbReference>
<dbReference type="InterPro" id="IPR005467">
    <property type="entry name" value="His_kinase_dom"/>
</dbReference>
<protein>
    <submittedName>
        <fullName evidence="3">Histidine kinase-, DNA gyrase B-, and HSP90-like ATPase family protein</fullName>
    </submittedName>
</protein>
<dbReference type="PANTHER" id="PTHR43719">
    <property type="entry name" value="TWO-COMPONENT HISTIDINE KINASE"/>
    <property type="match status" value="1"/>
</dbReference>
<evidence type="ECO:0000313" key="3">
    <source>
        <dbReference type="EMBL" id="KJV54858.1"/>
    </source>
</evidence>